<dbReference type="KEGG" id="beo:BEH_06255"/>
<reference evidence="1 2" key="1">
    <citation type="journal article" date="2015" name="PLoS ONE">
        <title>Genome Sequence of Bacillus endophyticus and Analysis of Its Companion Mechanism in the Ketogulonigenium vulgare-Bacillus Strain Consortium.</title>
        <authorList>
            <person name="Jia N."/>
            <person name="Du J."/>
            <person name="Ding M.Z."/>
            <person name="Gao F."/>
            <person name="Yuan Y.J."/>
        </authorList>
    </citation>
    <scope>NUCLEOTIDE SEQUENCE [LARGE SCALE GENOMIC DNA]</scope>
    <source>
        <strain evidence="1 2">Hbe603</strain>
    </source>
</reference>
<sequence>MANGKEPKFSIGDTVVITIYGTVGTITDIKLMDGMHVYEVNHSEGLFLEDAIESLEEYDGQIIIQERIDLEYKYFFGDVVQVHNYGEDLFKIIGIRTEIWRYQEDSWEDIIYELSRVKDGEWLEAGEEELHLVAPYEYAERYIQNVGILYSGKEINKTELLPAMKKPNEVGENKERLMAERLKIIDGLLDVYNDYSFLYEWFKDEEYKEVMELVLKHLRKIS</sequence>
<dbReference type="EMBL" id="CP011974">
    <property type="protein sequence ID" value="AKO91740.1"/>
    <property type="molecule type" value="Genomic_DNA"/>
</dbReference>
<keyword evidence="2" id="KW-1185">Reference proteome</keyword>
<reference evidence="2" key="2">
    <citation type="submission" date="2015-06" db="EMBL/GenBank/DDBJ databases">
        <title>Genome Sequence of Bacillus endophyticus and Analysis of its Companion Mechanism in the Ketogulonigenium vulgare-Bacillus strain Consortium.</title>
        <authorList>
            <person name="Jia N."/>
            <person name="Du J."/>
            <person name="Ding M.-Z."/>
            <person name="Gao F."/>
            <person name="Yuan Y.-J."/>
        </authorList>
    </citation>
    <scope>NUCLEOTIDE SEQUENCE [LARGE SCALE GENOMIC DNA]</scope>
    <source>
        <strain evidence="2">Hbe603</strain>
    </source>
</reference>
<dbReference type="AlphaFoldDB" id="A0A1X7F5X8"/>
<evidence type="ECO:0000313" key="1">
    <source>
        <dbReference type="EMBL" id="AKO91740.1"/>
    </source>
</evidence>
<accession>A0A1X7F5X8</accession>
<dbReference type="GeneID" id="93702494"/>
<dbReference type="PATRIC" id="fig|135735.6.peg.1249"/>
<dbReference type="RefSeq" id="WP_019393214.1">
    <property type="nucleotide sequence ID" value="NZ_ALIM01000023.1"/>
</dbReference>
<dbReference type="OrthoDB" id="2629010at2"/>
<accession>A0A0H4KDQ0</accession>
<organism evidence="1 2">
    <name type="scientific">Priestia filamentosa</name>
    <dbReference type="NCBI Taxonomy" id="1402861"/>
    <lineage>
        <taxon>Bacteria</taxon>
        <taxon>Bacillati</taxon>
        <taxon>Bacillota</taxon>
        <taxon>Bacilli</taxon>
        <taxon>Bacillales</taxon>
        <taxon>Bacillaceae</taxon>
        <taxon>Priestia</taxon>
    </lineage>
</organism>
<proteinExistence type="predicted"/>
<gene>
    <name evidence="1" type="ORF">BEH_06255</name>
</gene>
<protein>
    <submittedName>
        <fullName evidence="1">Uncharacterized protein</fullName>
    </submittedName>
</protein>
<name>A0A1X7F5X8_9BACI</name>
<evidence type="ECO:0000313" key="2">
    <source>
        <dbReference type="Proteomes" id="UP000036202"/>
    </source>
</evidence>
<dbReference type="Proteomes" id="UP000036202">
    <property type="component" value="Chromosome"/>
</dbReference>